<keyword evidence="4" id="KW-1185">Reference proteome</keyword>
<dbReference type="EMBL" id="CM029039">
    <property type="protein sequence ID" value="KAG2641205.1"/>
    <property type="molecule type" value="Genomic_DNA"/>
</dbReference>
<sequence>MTTVKSIVAAFELARMRREMERRRHRVDELYTTTSVVPATPSPASSAFRSSPASSTTPPPSTAAASASIATTTPKSTFTTSSTASTTTSPASSALRPTSDKHASAPVTATLTSTTARADLVAEEEVFTTTPAKCSTYCIIHDVSAVPATSSTLSSDTSASAAAPAPWVPAASTSPTPTPATSTPSMQEELVTTSPTKCSEACLNSNIEMVKTVSIITTAITWTDPLTLFHPTATSQLDINKGFSCESMWHRYITNSTLAYSIDVKYSFLATKIHAQQNVLEGKVLLNPVLLELLPATILDSGPKSDILNAETVNISPKPPWPVVYIKADSLKGNFTPQICFSLWLCISCDEVTRKHRPIPWPSFTVHTMILCRVNQSMVKPLICDISNECLQLGLELNGTTMHIDAIKGKGISLSQFSIVPDVNLLCALTIIPFHSLMVRRTMMLICIQKSGPLHKYKRYVVFQLLVLHHVAFGKVSWQVLLLCYPFGVQAILPWSYSAYECALICMGVASIIYLLSDARNCVCHHDCLTQIQLSCIGVGSNTNLSAAHISMASFEVIQLDGLPYFAYPSTASLQVQGGTLKLNSPLLIVGVHIRLFSDDEKILHIIVGLYLLFAWCNDSMVQRESERTRLILKWSRPTSGEYSSDDRTDIAQLYRCNGELITDGISGQTKVPQYLQLSAVIWSETITNQQLIWWDLVGIAQWVKCNDLRPICFKAMQQLLGYAFAVELSQELMRMVCALQKIHCWAFPASLVGQLMVKPEQTDVTMALQQLISWDPGGSQGNLYGNTTADAASENGTTLHSNSLKAMHILW</sequence>
<name>A0A8T0W1L4_PANVG</name>
<organism evidence="3 4">
    <name type="scientific">Panicum virgatum</name>
    <name type="common">Blackwell switchgrass</name>
    <dbReference type="NCBI Taxonomy" id="38727"/>
    <lineage>
        <taxon>Eukaryota</taxon>
        <taxon>Viridiplantae</taxon>
        <taxon>Streptophyta</taxon>
        <taxon>Embryophyta</taxon>
        <taxon>Tracheophyta</taxon>
        <taxon>Spermatophyta</taxon>
        <taxon>Magnoliopsida</taxon>
        <taxon>Liliopsida</taxon>
        <taxon>Poales</taxon>
        <taxon>Poaceae</taxon>
        <taxon>PACMAD clade</taxon>
        <taxon>Panicoideae</taxon>
        <taxon>Panicodae</taxon>
        <taxon>Paniceae</taxon>
        <taxon>Panicinae</taxon>
        <taxon>Panicum</taxon>
        <taxon>Panicum sect. Hiantes</taxon>
    </lineage>
</organism>
<protein>
    <recommendedName>
        <fullName evidence="5">Transmembrane protein</fullName>
    </recommendedName>
</protein>
<evidence type="ECO:0000313" key="4">
    <source>
        <dbReference type="Proteomes" id="UP000823388"/>
    </source>
</evidence>
<keyword evidence="2" id="KW-1133">Transmembrane helix</keyword>
<dbReference type="AlphaFoldDB" id="A0A8T0W1L4"/>
<dbReference type="Proteomes" id="UP000823388">
    <property type="component" value="Chromosome 2K"/>
</dbReference>
<evidence type="ECO:0000313" key="3">
    <source>
        <dbReference type="EMBL" id="KAG2641205.1"/>
    </source>
</evidence>
<keyword evidence="2" id="KW-0812">Transmembrane</keyword>
<accession>A0A8T0W1L4</accession>
<feature type="region of interest" description="Disordered" evidence="1">
    <location>
        <begin position="165"/>
        <end position="184"/>
    </location>
</feature>
<proteinExistence type="predicted"/>
<feature type="transmembrane region" description="Helical" evidence="2">
    <location>
        <begin position="460"/>
        <end position="478"/>
    </location>
</feature>
<feature type="transmembrane region" description="Helical" evidence="2">
    <location>
        <begin position="498"/>
        <end position="516"/>
    </location>
</feature>
<feature type="transmembrane region" description="Helical" evidence="2">
    <location>
        <begin position="423"/>
        <end position="439"/>
    </location>
</feature>
<feature type="region of interest" description="Disordered" evidence="1">
    <location>
        <begin position="32"/>
        <end position="106"/>
    </location>
</feature>
<evidence type="ECO:0000256" key="1">
    <source>
        <dbReference type="SAM" id="MobiDB-lite"/>
    </source>
</evidence>
<comment type="caution">
    <text evidence="3">The sequence shown here is derived from an EMBL/GenBank/DDBJ whole genome shotgun (WGS) entry which is preliminary data.</text>
</comment>
<gene>
    <name evidence="3" type="ORF">PVAP13_2KG169832</name>
</gene>
<evidence type="ECO:0008006" key="5">
    <source>
        <dbReference type="Google" id="ProtNLM"/>
    </source>
</evidence>
<reference evidence="3" key="1">
    <citation type="submission" date="2020-05" db="EMBL/GenBank/DDBJ databases">
        <title>WGS assembly of Panicum virgatum.</title>
        <authorList>
            <person name="Lovell J.T."/>
            <person name="Jenkins J."/>
            <person name="Shu S."/>
            <person name="Juenger T.E."/>
            <person name="Schmutz J."/>
        </authorList>
    </citation>
    <scope>NUCLEOTIDE SEQUENCE</scope>
    <source>
        <strain evidence="3">AP13</strain>
    </source>
</reference>
<keyword evidence="2" id="KW-0472">Membrane</keyword>
<evidence type="ECO:0000256" key="2">
    <source>
        <dbReference type="SAM" id="Phobius"/>
    </source>
</evidence>
<feature type="compositionally biased region" description="Low complexity" evidence="1">
    <location>
        <begin position="32"/>
        <end position="97"/>
    </location>
</feature>